<evidence type="ECO:0000313" key="2">
    <source>
        <dbReference type="Proteomes" id="UP000019678"/>
    </source>
</evidence>
<dbReference type="Proteomes" id="UP000019678">
    <property type="component" value="Unassembled WGS sequence"/>
</dbReference>
<reference evidence="1 2" key="1">
    <citation type="submission" date="2013-05" db="EMBL/GenBank/DDBJ databases">
        <title>Genome assembly of Chondromyces apiculatus DSM 436.</title>
        <authorList>
            <person name="Sharma G."/>
            <person name="Khatri I."/>
            <person name="Kaur C."/>
            <person name="Mayilraj S."/>
            <person name="Subramanian S."/>
        </authorList>
    </citation>
    <scope>NUCLEOTIDE SEQUENCE [LARGE SCALE GENOMIC DNA]</scope>
    <source>
        <strain evidence="1 2">DSM 436</strain>
    </source>
</reference>
<dbReference type="eggNOG" id="COG1403">
    <property type="taxonomic scope" value="Bacteria"/>
</dbReference>
<accession>A0A017T4K4</accession>
<comment type="caution">
    <text evidence="1">The sequence shown here is derived from an EMBL/GenBank/DDBJ whole genome shotgun (WGS) entry which is preliminary data.</text>
</comment>
<keyword evidence="2" id="KW-1185">Reference proteome</keyword>
<gene>
    <name evidence="1" type="ORF">CAP_4665</name>
</gene>
<organism evidence="1 2">
    <name type="scientific">Chondromyces apiculatus DSM 436</name>
    <dbReference type="NCBI Taxonomy" id="1192034"/>
    <lineage>
        <taxon>Bacteria</taxon>
        <taxon>Pseudomonadati</taxon>
        <taxon>Myxococcota</taxon>
        <taxon>Polyangia</taxon>
        <taxon>Polyangiales</taxon>
        <taxon>Polyangiaceae</taxon>
        <taxon>Chondromyces</taxon>
    </lineage>
</organism>
<dbReference type="Gene3D" id="1.10.30.50">
    <property type="match status" value="1"/>
</dbReference>
<dbReference type="OrthoDB" id="9816185at2"/>
<evidence type="ECO:0008006" key="3">
    <source>
        <dbReference type="Google" id="ProtNLM"/>
    </source>
</evidence>
<proteinExistence type="predicted"/>
<name>A0A017T4K4_9BACT</name>
<protein>
    <recommendedName>
        <fullName evidence="3">HNH domain-containing protein</fullName>
    </recommendedName>
</protein>
<dbReference type="AlphaFoldDB" id="A0A017T4K4"/>
<evidence type="ECO:0000313" key="1">
    <source>
        <dbReference type="EMBL" id="EYF04188.1"/>
    </source>
</evidence>
<dbReference type="RefSeq" id="WP_044244501.1">
    <property type="nucleotide sequence ID" value="NZ_ASRX01000037.1"/>
</dbReference>
<dbReference type="EMBL" id="ASRX01000037">
    <property type="protein sequence ID" value="EYF04188.1"/>
    <property type="molecule type" value="Genomic_DNA"/>
</dbReference>
<sequence>MIGIARGPEPEALRLERRQRLARAILARREGSPVTFDGYQVAREALVPALNYKCAYCEMPLQIQGPPVEHFRPKECVENEGEPRDASRYWWLAWTWENLLFACSRCNTWSKKNKFPLAPGSSPLAEFSVALDKERPLLIDPARVNPREHIRFKWSEARGRWLPLPVNGSALGRRTIDELRLAVIDDGADHAKAHVEDRLSLCIEQLREAMSGGSGKDDREKVKRLWARWCRSLFAPRQPFHALTWDVLDAEFSAEERSTWGLTLPRLGRHEPPASSPLFDPADDPPGFGDLSEELQLRVRALGRHSSEQEVLGVLEEILRPRRGGRDWSDQELAGLLGRSIGSVRLYRRRLEERRSLKQPRGARKTTSRSREA</sequence>
<dbReference type="STRING" id="1192034.CAP_4665"/>